<dbReference type="Proteomes" id="UP001432062">
    <property type="component" value="Chromosome"/>
</dbReference>
<protein>
    <submittedName>
        <fullName evidence="1">Uncharacterized protein</fullName>
    </submittedName>
</protein>
<name>A0ABZ1Z4Y2_9NOCA</name>
<proteinExistence type="predicted"/>
<evidence type="ECO:0000313" key="2">
    <source>
        <dbReference type="Proteomes" id="UP001432062"/>
    </source>
</evidence>
<sequence length="98" mass="10995">MKSEAAEILDILDQVMAIVQAGPQDMSWQSRYADAAELVGDLTDHSELIRRGDMSRLPDLKFLFVATGPLCEIAASSGWLETYTVLGNQFDRLYERSR</sequence>
<gene>
    <name evidence="1" type="ORF">OG563_12980</name>
</gene>
<evidence type="ECO:0000313" key="1">
    <source>
        <dbReference type="EMBL" id="WUV49024.1"/>
    </source>
</evidence>
<dbReference type="EMBL" id="CP109441">
    <property type="protein sequence ID" value="WUV49024.1"/>
    <property type="molecule type" value="Genomic_DNA"/>
</dbReference>
<organism evidence="1 2">
    <name type="scientific">Nocardia vinacea</name>
    <dbReference type="NCBI Taxonomy" id="96468"/>
    <lineage>
        <taxon>Bacteria</taxon>
        <taxon>Bacillati</taxon>
        <taxon>Actinomycetota</taxon>
        <taxon>Actinomycetes</taxon>
        <taxon>Mycobacteriales</taxon>
        <taxon>Nocardiaceae</taxon>
        <taxon>Nocardia</taxon>
    </lineage>
</organism>
<dbReference type="RefSeq" id="WP_329413464.1">
    <property type="nucleotide sequence ID" value="NZ_CP109441.1"/>
</dbReference>
<keyword evidence="2" id="KW-1185">Reference proteome</keyword>
<reference evidence="1" key="1">
    <citation type="submission" date="2022-10" db="EMBL/GenBank/DDBJ databases">
        <title>The complete genomes of actinobacterial strains from the NBC collection.</title>
        <authorList>
            <person name="Joergensen T.S."/>
            <person name="Alvarez Arevalo M."/>
            <person name="Sterndorff E.B."/>
            <person name="Faurdal D."/>
            <person name="Vuksanovic O."/>
            <person name="Mourched A.-S."/>
            <person name="Charusanti P."/>
            <person name="Shaw S."/>
            <person name="Blin K."/>
            <person name="Weber T."/>
        </authorList>
    </citation>
    <scope>NUCLEOTIDE SEQUENCE</scope>
    <source>
        <strain evidence="1">NBC_01482</strain>
    </source>
</reference>
<accession>A0ABZ1Z4Y2</accession>